<feature type="domain" description="EF-hand" evidence="3">
    <location>
        <begin position="181"/>
        <end position="210"/>
    </location>
</feature>
<feature type="compositionally biased region" description="Basic and acidic residues" evidence="2">
    <location>
        <begin position="460"/>
        <end position="474"/>
    </location>
</feature>
<dbReference type="InterPro" id="IPR018247">
    <property type="entry name" value="EF_Hand_1_Ca_BS"/>
</dbReference>
<accession>A0ABP0I6Z8</accession>
<dbReference type="EMBL" id="CAXAMM010003047">
    <property type="protein sequence ID" value="CAK8998350.1"/>
    <property type="molecule type" value="Genomic_DNA"/>
</dbReference>
<feature type="region of interest" description="Disordered" evidence="2">
    <location>
        <begin position="553"/>
        <end position="580"/>
    </location>
</feature>
<name>A0ABP0I6Z8_9DINO</name>
<comment type="caution">
    <text evidence="4">The sequence shown here is derived from an EMBL/GenBank/DDBJ whole genome shotgun (WGS) entry which is preliminary data.</text>
</comment>
<dbReference type="PROSITE" id="PS50222">
    <property type="entry name" value="EF_HAND_2"/>
    <property type="match status" value="1"/>
</dbReference>
<dbReference type="InterPro" id="IPR011992">
    <property type="entry name" value="EF-hand-dom_pair"/>
</dbReference>
<dbReference type="InterPro" id="IPR002048">
    <property type="entry name" value="EF_hand_dom"/>
</dbReference>
<dbReference type="Gene3D" id="1.10.238.10">
    <property type="entry name" value="EF-hand"/>
    <property type="match status" value="1"/>
</dbReference>
<feature type="region of interest" description="Disordered" evidence="2">
    <location>
        <begin position="460"/>
        <end position="483"/>
    </location>
</feature>
<sequence>MQLILSPAQLLGNLAAVNSNLLKKWSDLFQAYDIGESGTISCSDFVKLEIRNGLEQGDLKRIVRAYPSMLRGDPSSKGRMDFMQFCKTRLSSFDEASKGGLPSVQRLLDVAERDLASTMAERFRMGPHGAWEVRTKLKEVFHSWRSSTEVLTPWEWLAASKIVATECDASDAFLSEKWTGKAAFLMADANKDGVLQLEEFVSFSISVLQDVFGNRTQDALQVLRKVCLHQEQFRGFSVQVPLFLPHPPYHFQLPNSSRHSVDCAFYHAGDLSLPSSISQVADLFALLRLKLKLVGKSFSAFWKSEKPEASLELLSSDNCSQILRHLFDRMAKETEPTASGAAIYVKNVRAKPVHLRHVPHQELQVNSLPQAGMRWCLDWESHLVGSNGRLPSRLPINFTIGIGDMIVVQLPNEESGIACTVFMSEDTALSKPVLENVQVVKSKRGKKVVQMIAAEREARGAGEDLIKPPKEKKPAKSRPQSAVVRGRVSFDRRIVIVGQREGSGTFFVEMSWEHQEEVLSHIHHLPAVEASVGRLGPLRVIVEKASPKVPDLQKAKGSMWWTGTKWSPKPPKGKRPRSAK</sequence>
<gene>
    <name evidence="4" type="ORF">SCF082_LOCUS5616</name>
</gene>
<evidence type="ECO:0000313" key="5">
    <source>
        <dbReference type="Proteomes" id="UP001642464"/>
    </source>
</evidence>
<protein>
    <submittedName>
        <fullName evidence="4">KDEL motif-containing protein 1</fullName>
    </submittedName>
</protein>
<organism evidence="4 5">
    <name type="scientific">Durusdinium trenchii</name>
    <dbReference type="NCBI Taxonomy" id="1381693"/>
    <lineage>
        <taxon>Eukaryota</taxon>
        <taxon>Sar</taxon>
        <taxon>Alveolata</taxon>
        <taxon>Dinophyceae</taxon>
        <taxon>Suessiales</taxon>
        <taxon>Symbiodiniaceae</taxon>
        <taxon>Durusdinium</taxon>
    </lineage>
</organism>
<evidence type="ECO:0000259" key="3">
    <source>
        <dbReference type="PROSITE" id="PS50222"/>
    </source>
</evidence>
<feature type="compositionally biased region" description="Basic residues" evidence="2">
    <location>
        <begin position="571"/>
        <end position="580"/>
    </location>
</feature>
<evidence type="ECO:0000313" key="4">
    <source>
        <dbReference type="EMBL" id="CAK8998350.1"/>
    </source>
</evidence>
<reference evidence="4 5" key="1">
    <citation type="submission" date="2024-02" db="EMBL/GenBank/DDBJ databases">
        <authorList>
            <person name="Chen Y."/>
            <person name="Shah S."/>
            <person name="Dougan E. K."/>
            <person name="Thang M."/>
            <person name="Chan C."/>
        </authorList>
    </citation>
    <scope>NUCLEOTIDE SEQUENCE [LARGE SCALE GENOMIC DNA]</scope>
</reference>
<dbReference type="SUPFAM" id="SSF47473">
    <property type="entry name" value="EF-hand"/>
    <property type="match status" value="1"/>
</dbReference>
<proteinExistence type="predicted"/>
<dbReference type="PROSITE" id="PS00018">
    <property type="entry name" value="EF_HAND_1"/>
    <property type="match status" value="1"/>
</dbReference>
<evidence type="ECO:0000256" key="1">
    <source>
        <dbReference type="ARBA" id="ARBA00022837"/>
    </source>
</evidence>
<keyword evidence="5" id="KW-1185">Reference proteome</keyword>
<keyword evidence="1" id="KW-0106">Calcium</keyword>
<dbReference type="Proteomes" id="UP001642464">
    <property type="component" value="Unassembled WGS sequence"/>
</dbReference>
<evidence type="ECO:0000256" key="2">
    <source>
        <dbReference type="SAM" id="MobiDB-lite"/>
    </source>
</evidence>